<dbReference type="GO" id="GO:0003723">
    <property type="term" value="F:RNA binding"/>
    <property type="evidence" value="ECO:0007669"/>
    <property type="project" value="InterPro"/>
</dbReference>
<name>A0A853ISZ9_9BURK</name>
<keyword evidence="2 7" id="KW-0489">Methyltransferase</keyword>
<dbReference type="Gene3D" id="1.10.8.590">
    <property type="match status" value="1"/>
</dbReference>
<evidence type="ECO:0000256" key="3">
    <source>
        <dbReference type="ARBA" id="ARBA00022679"/>
    </source>
</evidence>
<keyword evidence="3 7" id="KW-0808">Transferase</keyword>
<dbReference type="GO" id="GO:0008173">
    <property type="term" value="F:RNA methyltransferase activity"/>
    <property type="evidence" value="ECO:0007669"/>
    <property type="project" value="InterPro"/>
</dbReference>
<keyword evidence="8" id="KW-1185">Reference proteome</keyword>
<evidence type="ECO:0000256" key="4">
    <source>
        <dbReference type="ARBA" id="ARBA00022691"/>
    </source>
</evidence>
<feature type="domain" description="tRNA/rRNA methyltransferase SpoU type" evidence="6">
    <location>
        <begin position="53"/>
        <end position="220"/>
    </location>
</feature>
<dbReference type="InterPro" id="IPR001537">
    <property type="entry name" value="SpoU_MeTrfase"/>
</dbReference>
<dbReference type="InterPro" id="IPR004384">
    <property type="entry name" value="RNA_MeTrfase_TrmJ/LasT"/>
</dbReference>
<dbReference type="AlphaFoldDB" id="A0A853ISZ9"/>
<evidence type="ECO:0000256" key="2">
    <source>
        <dbReference type="ARBA" id="ARBA00022603"/>
    </source>
</evidence>
<dbReference type="SUPFAM" id="SSF75217">
    <property type="entry name" value="alpha/beta knot"/>
    <property type="match status" value="1"/>
</dbReference>
<feature type="compositionally biased region" description="Basic residues" evidence="5">
    <location>
        <begin position="25"/>
        <end position="39"/>
    </location>
</feature>
<keyword evidence="4" id="KW-0949">S-adenosyl-L-methionine</keyword>
<sequence>MLARRAPQPGLWERPWPRWQALQRRSAHRGQGRSHKRRGRAGDNRNHGHPRTRFILIDTSHAGNVGAVARAMKVMGFDDLVLVNPRWPDVLTRTEAIERASGATDVLARARIVPTLDEALGGMTHLCATAMTPRDFGPPTRAPRDHFRMLLKKELPALDGRALKPGLALNAPEGIAFLFGSERYGMKNEDVYRCHVALSIPTHPDYGSLNIAAAVQLIAYDWRQALSVLGHGFDVQPATAAPQHADAAQVAGMLAHWQQALVDIGFLDPAAPKKLMPRLQQLFNRAQPTAEEIHILRGIAKAMQGAAAAHATSADTAPAVHKR</sequence>
<feature type="region of interest" description="Disordered" evidence="5">
    <location>
        <begin position="22"/>
        <end position="52"/>
    </location>
</feature>
<comment type="similarity">
    <text evidence="1">Belongs to the class IV-like SAM-binding methyltransferase superfamily. RNA methyltransferase TrmH family.</text>
</comment>
<dbReference type="EMBL" id="JACCKX010000001">
    <property type="protein sequence ID" value="NZA00761.1"/>
    <property type="molecule type" value="Genomic_DNA"/>
</dbReference>
<gene>
    <name evidence="7" type="ORF">H0I39_01345</name>
</gene>
<comment type="caution">
    <text evidence="7">The sequence shown here is derived from an EMBL/GenBank/DDBJ whole genome shotgun (WGS) entry which is preliminary data.</text>
</comment>
<organism evidence="7 8">
    <name type="scientific">Ottowia beijingensis</name>
    <dbReference type="NCBI Taxonomy" id="1207057"/>
    <lineage>
        <taxon>Bacteria</taxon>
        <taxon>Pseudomonadati</taxon>
        <taxon>Pseudomonadota</taxon>
        <taxon>Betaproteobacteria</taxon>
        <taxon>Burkholderiales</taxon>
        <taxon>Comamonadaceae</taxon>
        <taxon>Ottowia</taxon>
    </lineage>
</organism>
<dbReference type="InterPro" id="IPR029028">
    <property type="entry name" value="Alpha/beta_knot_MTases"/>
</dbReference>
<dbReference type="PANTHER" id="PTHR42786:SF1">
    <property type="entry name" value="TRNA (CYTIDINE_URIDINE-2'-O-)-METHYLTRANSFERASE TRMJ"/>
    <property type="match status" value="1"/>
</dbReference>
<evidence type="ECO:0000256" key="5">
    <source>
        <dbReference type="SAM" id="MobiDB-lite"/>
    </source>
</evidence>
<dbReference type="GO" id="GO:0005829">
    <property type="term" value="C:cytosol"/>
    <property type="evidence" value="ECO:0007669"/>
    <property type="project" value="TreeGrafter"/>
</dbReference>
<evidence type="ECO:0000313" key="8">
    <source>
        <dbReference type="Proteomes" id="UP000589716"/>
    </source>
</evidence>
<dbReference type="Pfam" id="PF00588">
    <property type="entry name" value="SpoU_methylase"/>
    <property type="match status" value="1"/>
</dbReference>
<evidence type="ECO:0000313" key="7">
    <source>
        <dbReference type="EMBL" id="NZA00761.1"/>
    </source>
</evidence>
<dbReference type="PANTHER" id="PTHR42786">
    <property type="entry name" value="TRNA/RRNA METHYLTRANSFERASE"/>
    <property type="match status" value="1"/>
</dbReference>
<protein>
    <submittedName>
        <fullName evidence="7">RNA methyltransferase</fullName>
    </submittedName>
</protein>
<evidence type="ECO:0000259" key="6">
    <source>
        <dbReference type="Pfam" id="PF00588"/>
    </source>
</evidence>
<proteinExistence type="inferred from homology"/>
<evidence type="ECO:0000256" key="1">
    <source>
        <dbReference type="ARBA" id="ARBA00007228"/>
    </source>
</evidence>
<dbReference type="GO" id="GO:0002128">
    <property type="term" value="P:tRNA nucleoside ribose methylation"/>
    <property type="evidence" value="ECO:0007669"/>
    <property type="project" value="TreeGrafter"/>
</dbReference>
<dbReference type="InterPro" id="IPR029026">
    <property type="entry name" value="tRNA_m1G_MTases_N"/>
</dbReference>
<accession>A0A853ISZ9</accession>
<reference evidence="7 8" key="1">
    <citation type="submission" date="2020-07" db="EMBL/GenBank/DDBJ databases">
        <authorList>
            <person name="Maaloum M."/>
        </authorList>
    </citation>
    <scope>NUCLEOTIDE SEQUENCE [LARGE SCALE GENOMIC DNA]</scope>
    <source>
        <strain evidence="7 8">GCS-AN-3</strain>
    </source>
</reference>
<dbReference type="Gene3D" id="3.40.1280.10">
    <property type="match status" value="1"/>
</dbReference>
<dbReference type="Proteomes" id="UP000589716">
    <property type="component" value="Unassembled WGS sequence"/>
</dbReference>
<dbReference type="CDD" id="cd18093">
    <property type="entry name" value="SpoU-like_TrmJ"/>
    <property type="match status" value="1"/>
</dbReference>